<dbReference type="Pfam" id="PF00027">
    <property type="entry name" value="cNMP_binding"/>
    <property type="match status" value="1"/>
</dbReference>
<gene>
    <name evidence="13" type="ORF">F0357_03395</name>
</gene>
<evidence type="ECO:0000256" key="4">
    <source>
        <dbReference type="ARBA" id="ARBA00022692"/>
    </source>
</evidence>
<keyword evidence="10" id="KW-0407">Ion channel</keyword>
<keyword evidence="3" id="KW-0633">Potassium transport</keyword>
<dbReference type="AlphaFoldDB" id="A0A6A7XYZ9"/>
<comment type="subcellular location">
    <subcellularLocation>
        <location evidence="1">Membrane</location>
        <topology evidence="1">Multi-pass membrane protein</topology>
    </subcellularLocation>
</comment>
<proteinExistence type="predicted"/>
<evidence type="ECO:0000256" key="7">
    <source>
        <dbReference type="ARBA" id="ARBA00022989"/>
    </source>
</evidence>
<protein>
    <submittedName>
        <fullName evidence="13">Cyclic nucleotide-binding domain-containing protein</fullName>
    </submittedName>
</protein>
<dbReference type="PRINTS" id="PR00169">
    <property type="entry name" value="KCHANNEL"/>
</dbReference>
<feature type="domain" description="Cyclic nucleotide-binding" evidence="12">
    <location>
        <begin position="288"/>
        <end position="385"/>
    </location>
</feature>
<dbReference type="EMBL" id="VWNA01000001">
    <property type="protein sequence ID" value="MQT11733.1"/>
    <property type="molecule type" value="Genomic_DNA"/>
</dbReference>
<name>A0A6A7XYZ9_9HYPH</name>
<dbReference type="Proteomes" id="UP000332515">
    <property type="component" value="Unassembled WGS sequence"/>
</dbReference>
<feature type="transmembrane region" description="Helical" evidence="11">
    <location>
        <begin position="49"/>
        <end position="70"/>
    </location>
</feature>
<dbReference type="InterPro" id="IPR000595">
    <property type="entry name" value="cNMP-bd_dom"/>
</dbReference>
<keyword evidence="9 11" id="KW-0472">Membrane</keyword>
<dbReference type="GO" id="GO:0001508">
    <property type="term" value="P:action potential"/>
    <property type="evidence" value="ECO:0007669"/>
    <property type="project" value="TreeGrafter"/>
</dbReference>
<dbReference type="Pfam" id="PF00520">
    <property type="entry name" value="Ion_trans"/>
    <property type="match status" value="1"/>
</dbReference>
<evidence type="ECO:0000256" key="5">
    <source>
        <dbReference type="ARBA" id="ARBA00022826"/>
    </source>
</evidence>
<feature type="transmembrane region" description="Helical" evidence="11">
    <location>
        <begin position="122"/>
        <end position="143"/>
    </location>
</feature>
<dbReference type="PANTHER" id="PTHR11537">
    <property type="entry name" value="VOLTAGE-GATED POTASSIUM CHANNEL"/>
    <property type="match status" value="1"/>
</dbReference>
<evidence type="ECO:0000256" key="9">
    <source>
        <dbReference type="ARBA" id="ARBA00023136"/>
    </source>
</evidence>
<dbReference type="Gene3D" id="2.60.120.10">
    <property type="entry name" value="Jelly Rolls"/>
    <property type="match status" value="1"/>
</dbReference>
<feature type="transmembrane region" description="Helical" evidence="11">
    <location>
        <begin position="182"/>
        <end position="201"/>
    </location>
</feature>
<dbReference type="InterPro" id="IPR028325">
    <property type="entry name" value="VG_K_chnl"/>
</dbReference>
<dbReference type="SUPFAM" id="SSF51206">
    <property type="entry name" value="cAMP-binding domain-like"/>
    <property type="match status" value="1"/>
</dbReference>
<keyword evidence="7 11" id="KW-1133">Transmembrane helix</keyword>
<dbReference type="InterPro" id="IPR005821">
    <property type="entry name" value="Ion_trans_dom"/>
</dbReference>
<evidence type="ECO:0000256" key="3">
    <source>
        <dbReference type="ARBA" id="ARBA00022538"/>
    </source>
</evidence>
<organism evidence="13 14">
    <name type="scientific">Segnochrobactrum spirostomi</name>
    <dbReference type="NCBI Taxonomy" id="2608987"/>
    <lineage>
        <taxon>Bacteria</taxon>
        <taxon>Pseudomonadati</taxon>
        <taxon>Pseudomonadota</taxon>
        <taxon>Alphaproteobacteria</taxon>
        <taxon>Hyphomicrobiales</taxon>
        <taxon>Segnochrobactraceae</taxon>
        <taxon>Segnochrobactrum</taxon>
    </lineage>
</organism>
<dbReference type="SUPFAM" id="SSF81324">
    <property type="entry name" value="Voltage-gated potassium channels"/>
    <property type="match status" value="1"/>
</dbReference>
<keyword evidence="14" id="KW-1185">Reference proteome</keyword>
<sequence length="414" mass="45429">MTSTGPPRQMRRVFRGAWLSMMLGSAAVRRRRVYEILEGDDQRDVIGRAFHFGIIGLIILTVVLSILDTVPSIQQRWSNSASRVGVVSTTIFLIEYVLRIWVCVEDPRRAGMTHLRARLNYMLSFDGVIDLIAVLPFFLVALTGYDLRTVTLLRLLRFFKLLRYSTGIMSLFEAIYAERHTLFASLVVLMTVVVVAATIMYEVEGGVQPAQFGSIPLSMWWAMETITTVGYGDVIPITAGGRVIAAATMVLGLIVLALPVAIVATSFNEVIRRRGFLLNWATLSRLPLFSGLDTGTMAEVLSVARAHSYDSGNHVLRRGDDALSLYVIALGEVEVETESGGIPLKDGDCFGGPAAFGGEKSAVIVRALNRTRIVVIPERDLAALMARRPILAARVRSLAQPGRYQPDVSGDGDE</sequence>
<dbReference type="GO" id="GO:0008076">
    <property type="term" value="C:voltage-gated potassium channel complex"/>
    <property type="evidence" value="ECO:0007669"/>
    <property type="project" value="InterPro"/>
</dbReference>
<feature type="transmembrane region" description="Helical" evidence="11">
    <location>
        <begin position="82"/>
        <end position="102"/>
    </location>
</feature>
<evidence type="ECO:0000259" key="12">
    <source>
        <dbReference type="PROSITE" id="PS50042"/>
    </source>
</evidence>
<keyword evidence="6" id="KW-0630">Potassium</keyword>
<dbReference type="PROSITE" id="PS50042">
    <property type="entry name" value="CNMP_BINDING_3"/>
    <property type="match status" value="1"/>
</dbReference>
<dbReference type="InterPro" id="IPR018490">
    <property type="entry name" value="cNMP-bd_dom_sf"/>
</dbReference>
<evidence type="ECO:0000256" key="1">
    <source>
        <dbReference type="ARBA" id="ARBA00004141"/>
    </source>
</evidence>
<evidence type="ECO:0000256" key="2">
    <source>
        <dbReference type="ARBA" id="ARBA00022448"/>
    </source>
</evidence>
<dbReference type="PANTHER" id="PTHR11537:SF254">
    <property type="entry name" value="POTASSIUM VOLTAGE-GATED CHANNEL PROTEIN SHAB"/>
    <property type="match status" value="1"/>
</dbReference>
<reference evidence="13 14" key="1">
    <citation type="submission" date="2019-09" db="EMBL/GenBank/DDBJ databases">
        <title>Segnochrobactrum spirostomi gen. nov., sp. nov., isolated from the ciliate Spirostomum cf. yagiui and description of a novel family, Segnochrobactraceae fam. nov. within the order Rhizobiales of the class Alphaproteobacteria.</title>
        <authorList>
            <person name="Akter S."/>
            <person name="Shazib S.U.A."/>
            <person name="Shin M.K."/>
        </authorList>
    </citation>
    <scope>NUCLEOTIDE SEQUENCE [LARGE SCALE GENOMIC DNA]</scope>
    <source>
        <strain evidence="13 14">Sp-1</strain>
    </source>
</reference>
<comment type="caution">
    <text evidence="13">The sequence shown here is derived from an EMBL/GenBank/DDBJ whole genome shotgun (WGS) entry which is preliminary data.</text>
</comment>
<evidence type="ECO:0000313" key="13">
    <source>
        <dbReference type="EMBL" id="MQT11733.1"/>
    </source>
</evidence>
<keyword evidence="5" id="KW-0631">Potassium channel</keyword>
<dbReference type="CDD" id="cd00038">
    <property type="entry name" value="CAP_ED"/>
    <property type="match status" value="1"/>
</dbReference>
<keyword evidence="2" id="KW-0813">Transport</keyword>
<evidence type="ECO:0000256" key="6">
    <source>
        <dbReference type="ARBA" id="ARBA00022958"/>
    </source>
</evidence>
<feature type="transmembrane region" description="Helical" evidence="11">
    <location>
        <begin position="12"/>
        <end position="29"/>
    </location>
</feature>
<accession>A0A6A7XYZ9</accession>
<evidence type="ECO:0000313" key="14">
    <source>
        <dbReference type="Proteomes" id="UP000332515"/>
    </source>
</evidence>
<dbReference type="GO" id="GO:0005249">
    <property type="term" value="F:voltage-gated potassium channel activity"/>
    <property type="evidence" value="ECO:0007669"/>
    <property type="project" value="InterPro"/>
</dbReference>
<feature type="transmembrane region" description="Helical" evidence="11">
    <location>
        <begin position="243"/>
        <end position="264"/>
    </location>
</feature>
<dbReference type="Gene3D" id="1.10.287.70">
    <property type="match status" value="1"/>
</dbReference>
<evidence type="ECO:0000256" key="10">
    <source>
        <dbReference type="ARBA" id="ARBA00023303"/>
    </source>
</evidence>
<dbReference type="SMART" id="SM00100">
    <property type="entry name" value="cNMP"/>
    <property type="match status" value="1"/>
</dbReference>
<dbReference type="InterPro" id="IPR014710">
    <property type="entry name" value="RmlC-like_jellyroll"/>
</dbReference>
<keyword evidence="8" id="KW-0406">Ion transport</keyword>
<keyword evidence="4 11" id="KW-0812">Transmembrane</keyword>
<evidence type="ECO:0000256" key="11">
    <source>
        <dbReference type="SAM" id="Phobius"/>
    </source>
</evidence>
<evidence type="ECO:0000256" key="8">
    <source>
        <dbReference type="ARBA" id="ARBA00023065"/>
    </source>
</evidence>